<proteinExistence type="predicted"/>
<dbReference type="Gene3D" id="3.30.300.30">
    <property type="match status" value="1"/>
</dbReference>
<dbReference type="Pfam" id="PF00501">
    <property type="entry name" value="AMP-binding"/>
    <property type="match status" value="1"/>
</dbReference>
<reference evidence="7" key="1">
    <citation type="journal article" date="2019" name="Int. J. Syst. Evol. Microbiol.">
        <title>The Global Catalogue of Microorganisms (GCM) 10K type strain sequencing project: providing services to taxonomists for standard genome sequencing and annotation.</title>
        <authorList>
            <consortium name="The Broad Institute Genomics Platform"/>
            <consortium name="The Broad Institute Genome Sequencing Center for Infectious Disease"/>
            <person name="Wu L."/>
            <person name="Ma J."/>
        </authorList>
    </citation>
    <scope>NUCLEOTIDE SEQUENCE [LARGE SCALE GENOMIC DNA]</scope>
    <source>
        <strain evidence="7">CGMCC 4.7638</strain>
    </source>
</reference>
<dbReference type="Proteomes" id="UP001597542">
    <property type="component" value="Unassembled WGS sequence"/>
</dbReference>
<feature type="domain" description="Carrier" evidence="5">
    <location>
        <begin position="973"/>
        <end position="1048"/>
    </location>
</feature>
<evidence type="ECO:0000313" key="6">
    <source>
        <dbReference type="EMBL" id="MFD2481852.1"/>
    </source>
</evidence>
<dbReference type="PROSITE" id="PS50075">
    <property type="entry name" value="CARRIER"/>
    <property type="match status" value="1"/>
</dbReference>
<name>A0ABW5HZ99_9PSEU</name>
<dbReference type="InterPro" id="IPR020845">
    <property type="entry name" value="AMP-binding_CS"/>
</dbReference>
<dbReference type="InterPro" id="IPR013120">
    <property type="entry name" value="FAR_NAD-bd"/>
</dbReference>
<evidence type="ECO:0000256" key="4">
    <source>
        <dbReference type="ARBA" id="ARBA00022598"/>
    </source>
</evidence>
<evidence type="ECO:0000259" key="5">
    <source>
        <dbReference type="PROSITE" id="PS50075"/>
    </source>
</evidence>
<dbReference type="CDD" id="cd19531">
    <property type="entry name" value="LCL_NRPS-like"/>
    <property type="match status" value="1"/>
</dbReference>
<dbReference type="NCBIfam" id="TIGR01733">
    <property type="entry name" value="AA-adenyl-dom"/>
    <property type="match status" value="1"/>
</dbReference>
<dbReference type="InterPro" id="IPR010071">
    <property type="entry name" value="AA_adenyl_dom"/>
</dbReference>
<dbReference type="InterPro" id="IPR023213">
    <property type="entry name" value="CAT-like_dom_sf"/>
</dbReference>
<dbReference type="InterPro" id="IPR025110">
    <property type="entry name" value="AMP-bd_C"/>
</dbReference>
<dbReference type="SUPFAM" id="SSF51735">
    <property type="entry name" value="NAD(P)-binding Rossmann-fold domains"/>
    <property type="match status" value="1"/>
</dbReference>
<keyword evidence="4" id="KW-0436">Ligase</keyword>
<dbReference type="InterPro" id="IPR009081">
    <property type="entry name" value="PP-bd_ACP"/>
</dbReference>
<evidence type="ECO:0000256" key="1">
    <source>
        <dbReference type="ARBA" id="ARBA00001957"/>
    </source>
</evidence>
<keyword evidence="3" id="KW-0597">Phosphoprotein</keyword>
<dbReference type="SUPFAM" id="SSF47336">
    <property type="entry name" value="ACP-like"/>
    <property type="match status" value="1"/>
</dbReference>
<protein>
    <submittedName>
        <fullName evidence="6">Amino acid adenylation domain-containing protein</fullName>
    </submittedName>
</protein>
<evidence type="ECO:0000256" key="3">
    <source>
        <dbReference type="ARBA" id="ARBA00022553"/>
    </source>
</evidence>
<keyword evidence="7" id="KW-1185">Reference proteome</keyword>
<dbReference type="Pfam" id="PF13193">
    <property type="entry name" value="AMP-binding_C"/>
    <property type="match status" value="1"/>
</dbReference>
<dbReference type="Gene3D" id="3.30.559.10">
    <property type="entry name" value="Chloramphenicol acetyltransferase-like domain"/>
    <property type="match status" value="1"/>
</dbReference>
<dbReference type="PROSITE" id="PS00455">
    <property type="entry name" value="AMP_BINDING"/>
    <property type="match status" value="1"/>
</dbReference>
<dbReference type="EMBL" id="JBHUKQ010000010">
    <property type="protein sequence ID" value="MFD2481852.1"/>
    <property type="molecule type" value="Genomic_DNA"/>
</dbReference>
<evidence type="ECO:0000256" key="2">
    <source>
        <dbReference type="ARBA" id="ARBA00022450"/>
    </source>
</evidence>
<comment type="caution">
    <text evidence="6">The sequence shown here is derived from an EMBL/GenBank/DDBJ whole genome shotgun (WGS) entry which is preliminary data.</text>
</comment>
<dbReference type="Pfam" id="PF07993">
    <property type="entry name" value="NAD_binding_4"/>
    <property type="match status" value="1"/>
</dbReference>
<sequence>MTQHEREQLFRLLAARDGLGAAPGSIPRRTGDAPVPLLPAQRQLWFLDRLGARDGVYTISQSWRLTGALDVEALRRALAAVVDRHEALRSGFAESDGEPVHILALPGTAPELSYADLRGTPESADSVLAAERARPFDLTRPPLVRGLVVALADDVHLFVLTLHHVVADAASVGILLRELSALYPANAPALPEPPVRYGDYAAWHAAKPLEAGARYWREQLHDAPALLELPTDRPRPPAESFRGNGHSFQLSAADLTAFCHRHGVTANTVLLTAYVLLLARHAGQDDVVVGMPMRDETVPGIEHCVGMFANTVAVRTRLTGDPTVAEVLAQVQEACVGALEHQSYPWERVAQDLRPARDLSHNPVFQVMFVLNAAGAGLELPGVRADWLDLPVTTARFDLTLALATTPDGIEGQFDYATDLFDASTVARFADQYEHLLRAMLAAPDAPVSTVDALPAADRVRLRNGGHPAPPAVSDGTLVTTLITRQAARTPDAIAVEDGLTYAELVSRARGLAGALHASGVRRGDVVALGLPASPDAITGLLGVLLAGAAYLPLDPGHPPARLAELLSDAAPAALITSRGHTFPFDGPVLHTDDLPGAAVPPEADLGPDDLAYVIYTSGSTGAAKPVAVRHGALAELADSFRRLHGFGPGERVLMIPPLTFDAAVGDIFPALISGAALLPWRDAASLTGPGFVQLCRDRGLTMADTSSALWQKWVAELATESTPFDCPLRTMMVGGEAVPTTAVQAWAALTGGRVELHNHYGPTEATVCTTSYRTLDATELNGRVQLPIGTPLPHARAYVVDDLLRPVLPGAPGELCLGGEAPARGYRNRPGATAEKFVPDPFSPVPGARMYRTGDLARLDAEGRLEFLGRVDRQLKVRGHRIEPAEVEAACRRHPGVQDVLATARADRLVAYLVGDDSLDPLSVRSALRAALPGYLVPDAFAVLPELPLNTHGKVDHRALPEPAETTTGFTEPEGELEQRLAAIWAAVLDVDRIGRDDDFFLRGGHSLLAGTLIAKVRAELDVEVPVRTLFEASTLAAFADAVSSPGDREDDRLAEVLADAVLPADIDPRCTPAQAEAAIQRAMAPRIALLTGASGFLGPHLLADLLRHSDVVVRCLIRAADAAEGAARIEQVLRDHLLWDDRFRPRIIAVPGDLASPHLGLSAAELDAVAADLDVIFHCGGEANFLRPYAQLRPGNVLGAVELLRLACRSGGTPVHLVSSLGVYPLDRDAVITEDLPPDDPTGLNRGYEQSKWAADRLARAARERGLPVTVHRPARVTGHSRTGIGPLGDRFANLLRCLALLETAPAEDFDIEEDMAPVDHVAAAIGHLSRRRTGYGCDFHFHNQRTIRFGEVVAGMRSFGYPIEAVPFSDWHAALTAAAADTADPALSAITAMIERTSPPRRTVFDCSHTEVVVAAGGLVCPPADRALLQRYLAHYVHIGHLPAPATAGSEPR</sequence>
<dbReference type="SUPFAM" id="SSF56801">
    <property type="entry name" value="Acetyl-CoA synthetase-like"/>
    <property type="match status" value="1"/>
</dbReference>
<dbReference type="InterPro" id="IPR045851">
    <property type="entry name" value="AMP-bd_C_sf"/>
</dbReference>
<dbReference type="SUPFAM" id="SSF52777">
    <property type="entry name" value="CoA-dependent acyltransferases"/>
    <property type="match status" value="2"/>
</dbReference>
<comment type="cofactor">
    <cofactor evidence="1">
        <name>pantetheine 4'-phosphate</name>
        <dbReference type="ChEBI" id="CHEBI:47942"/>
    </cofactor>
</comment>
<dbReference type="PANTHER" id="PTHR45527:SF1">
    <property type="entry name" value="FATTY ACID SYNTHASE"/>
    <property type="match status" value="1"/>
</dbReference>
<dbReference type="Gene3D" id="1.10.1200.10">
    <property type="entry name" value="ACP-like"/>
    <property type="match status" value="1"/>
</dbReference>
<evidence type="ECO:0000313" key="7">
    <source>
        <dbReference type="Proteomes" id="UP001597542"/>
    </source>
</evidence>
<dbReference type="PANTHER" id="PTHR45527">
    <property type="entry name" value="NONRIBOSOMAL PEPTIDE SYNTHETASE"/>
    <property type="match status" value="1"/>
</dbReference>
<dbReference type="Pfam" id="PF00550">
    <property type="entry name" value="PP-binding"/>
    <property type="match status" value="1"/>
</dbReference>
<dbReference type="InterPro" id="IPR010080">
    <property type="entry name" value="Thioester_reductase-like_dom"/>
</dbReference>
<keyword evidence="2" id="KW-0596">Phosphopantetheine</keyword>
<dbReference type="Gene3D" id="3.40.50.12780">
    <property type="entry name" value="N-terminal domain of ligase-like"/>
    <property type="match status" value="1"/>
</dbReference>
<organism evidence="6 7">
    <name type="scientific">Amycolatopsis albidoflavus</name>
    <dbReference type="NCBI Taxonomy" id="102226"/>
    <lineage>
        <taxon>Bacteria</taxon>
        <taxon>Bacillati</taxon>
        <taxon>Actinomycetota</taxon>
        <taxon>Actinomycetes</taxon>
        <taxon>Pseudonocardiales</taxon>
        <taxon>Pseudonocardiaceae</taxon>
        <taxon>Amycolatopsis</taxon>
    </lineage>
</organism>
<dbReference type="InterPro" id="IPR036736">
    <property type="entry name" value="ACP-like_sf"/>
</dbReference>
<dbReference type="NCBIfam" id="TIGR01746">
    <property type="entry name" value="Thioester-redct"/>
    <property type="match status" value="1"/>
</dbReference>
<dbReference type="Pfam" id="PF00668">
    <property type="entry name" value="Condensation"/>
    <property type="match status" value="1"/>
</dbReference>
<dbReference type="Gene3D" id="3.30.559.30">
    <property type="entry name" value="Nonribosomal peptide synthetase, condensation domain"/>
    <property type="match status" value="1"/>
</dbReference>
<dbReference type="InterPro" id="IPR042099">
    <property type="entry name" value="ANL_N_sf"/>
</dbReference>
<dbReference type="CDD" id="cd05930">
    <property type="entry name" value="A_NRPS"/>
    <property type="match status" value="1"/>
</dbReference>
<dbReference type="InterPro" id="IPR000873">
    <property type="entry name" value="AMP-dep_synth/lig_dom"/>
</dbReference>
<dbReference type="Gene3D" id="3.40.50.720">
    <property type="entry name" value="NAD(P)-binding Rossmann-like Domain"/>
    <property type="match status" value="1"/>
</dbReference>
<dbReference type="InterPro" id="IPR001242">
    <property type="entry name" value="Condensation_dom"/>
</dbReference>
<gene>
    <name evidence="6" type="ORF">ACFSUT_16320</name>
</gene>
<dbReference type="RefSeq" id="WP_344272650.1">
    <property type="nucleotide sequence ID" value="NZ_BAAAHV010000011.1"/>
</dbReference>
<dbReference type="PIRSF" id="PIRSF001617">
    <property type="entry name" value="Alpha-AR"/>
    <property type="match status" value="1"/>
</dbReference>
<accession>A0ABW5HZ99</accession>
<dbReference type="InterPro" id="IPR036291">
    <property type="entry name" value="NAD(P)-bd_dom_sf"/>
</dbReference>